<keyword evidence="2" id="KW-1185">Reference proteome</keyword>
<dbReference type="SMART" id="SM00368">
    <property type="entry name" value="LRR_RI"/>
    <property type="match status" value="7"/>
</dbReference>
<sequence length="947" mass="107806">MEVIKFFYTIYLIDYFENTMLTAQIFLLESLIRHYYSSYFYETPIVKSLQKTKSELDLSSLKRDFRIWQWAIPTLADNSRVESLRCKNLPENQATTEFIKQLTSALSKNTHLKDLDLENNPIGNAEAAFIAEMLKSNTTLKQINLSYSHFDHMGFYKIGVGLKENRGLKILKLAGSNIGLTTNYFFQVLSTHESLQELDLSNSNLQFDIGLSQLLIESESLKKLNLRMNAFGSYDLDYLTDGLKKNKNLVNLNLSSCTLDTSAPGRLESLAKVLSIHPSLTFLDLSSNGLDSEKYPIATEIIKNSSSIKSLNVTANYMGDEGLRNLATALQSNSSLTTLVLRKNQISNGGLAHLSQALQHNKTLVHLDLSENDVNSVHDLCDCLQNNISITSIDLDREKISDGSAAELEKLLKRNQRIKSAYLTLLNKAQSQNDLHGMLRVLKEMKHEFHKKDENVWEPAQLETIYNSSLELIQFKLKEELTKNINPEQTLLYFIDIYIKAAPLLNELKPRLLSAVLDYKNTSSLQENELEQFDKLCGFLEQKSEKHASISEEDLESFKNVLDFLTQKIVSVYDAEETESSPPPPSARVKKYYNQDDFIAKLREDNNYQSLNRARLRFSGLCELICNYIIKEDLMGLSSQSEPVDDSDFNKILPPNLNDIHLLAGVYQLNTDWVLGSHILDTSSHYEKLKAYLLNIYPYSLFTSLDVSNDGKQLNPDLFTKKLDELEVGTYIKFMAFSKSFGSMEGHSMLIKKNHNNTYSFFDPNKGEHLELSSVEVCAKLNKALKLYDATHMVFMDGLKYIKSLSQPVTNESNASLSRMHLNVMKIDPLDRRANISAVYNLLSDSLFRNEDNTPPRYISELRNILRQIDYNNEENIVKSIIEIKKISQMAPSPDENTHVHSLRAVFNSPTSTTFAKIRANLYEDPQIHKIMDEPNSQELITSHGSS</sequence>
<dbReference type="InterPro" id="IPR052394">
    <property type="entry name" value="LRR-containing"/>
</dbReference>
<comment type="caution">
    <text evidence="1">The sequence shown here is derived from an EMBL/GenBank/DDBJ whole genome shotgun (WGS) entry which is preliminary data.</text>
</comment>
<dbReference type="SUPFAM" id="SSF52047">
    <property type="entry name" value="RNI-like"/>
    <property type="match status" value="1"/>
</dbReference>
<dbReference type="Proteomes" id="UP000095229">
    <property type="component" value="Unassembled WGS sequence"/>
</dbReference>
<dbReference type="PANTHER" id="PTHR24114">
    <property type="entry name" value="LEUCINE RICH REPEAT FAMILY PROTEIN"/>
    <property type="match status" value="1"/>
</dbReference>
<dbReference type="Pfam" id="PF13516">
    <property type="entry name" value="LRR_6"/>
    <property type="match status" value="4"/>
</dbReference>
<accession>A0A1E5JVE0</accession>
<evidence type="ECO:0008006" key="3">
    <source>
        <dbReference type="Google" id="ProtNLM"/>
    </source>
</evidence>
<dbReference type="Gene3D" id="3.80.10.10">
    <property type="entry name" value="Ribonuclease Inhibitor"/>
    <property type="match status" value="3"/>
</dbReference>
<reference evidence="1 2" key="1">
    <citation type="submission" date="2016-02" db="EMBL/GenBank/DDBJ databases">
        <title>Secondary metabolites in Legionella.</title>
        <authorList>
            <person name="Tobias N.J."/>
            <person name="Bode H.B."/>
        </authorList>
    </citation>
    <scope>NUCLEOTIDE SEQUENCE [LARGE SCALE GENOMIC DNA]</scope>
    <source>
        <strain evidence="1 2">DSM 19216</strain>
    </source>
</reference>
<name>A0A1E5JVE0_9GAMM</name>
<proteinExistence type="predicted"/>
<dbReference type="InterPro" id="IPR032675">
    <property type="entry name" value="LRR_dom_sf"/>
</dbReference>
<gene>
    <name evidence="1" type="ORF">lpari_00965</name>
</gene>
<evidence type="ECO:0000313" key="1">
    <source>
        <dbReference type="EMBL" id="OEH48028.1"/>
    </source>
</evidence>
<dbReference type="PATRIC" id="fig|45071.7.peg.1038"/>
<dbReference type="AlphaFoldDB" id="A0A1E5JVE0"/>
<dbReference type="InterPro" id="IPR001611">
    <property type="entry name" value="Leu-rich_rpt"/>
</dbReference>
<evidence type="ECO:0000313" key="2">
    <source>
        <dbReference type="Proteomes" id="UP000095229"/>
    </source>
</evidence>
<organism evidence="1 2">
    <name type="scientific">Legionella parisiensis</name>
    <dbReference type="NCBI Taxonomy" id="45071"/>
    <lineage>
        <taxon>Bacteria</taxon>
        <taxon>Pseudomonadati</taxon>
        <taxon>Pseudomonadota</taxon>
        <taxon>Gammaproteobacteria</taxon>
        <taxon>Legionellales</taxon>
        <taxon>Legionellaceae</taxon>
        <taxon>Legionella</taxon>
    </lineage>
</organism>
<dbReference type="RefSeq" id="WP_240489399.1">
    <property type="nucleotide sequence ID" value="NZ_LSOG01000032.1"/>
</dbReference>
<dbReference type="PANTHER" id="PTHR24114:SF2">
    <property type="entry name" value="F-BOX DOMAIN-CONTAINING PROTEIN-RELATED"/>
    <property type="match status" value="1"/>
</dbReference>
<dbReference type="EMBL" id="LSOG01000032">
    <property type="protein sequence ID" value="OEH48028.1"/>
    <property type="molecule type" value="Genomic_DNA"/>
</dbReference>
<protein>
    <recommendedName>
        <fullName evidence="3">Internalin-A</fullName>
    </recommendedName>
</protein>
<dbReference type="STRING" id="45071.Lpar_1869"/>
<dbReference type="PROSITE" id="PS51450">
    <property type="entry name" value="LRR"/>
    <property type="match status" value="1"/>
</dbReference>